<dbReference type="AlphaFoldDB" id="A0A9Q9DWQ8"/>
<feature type="compositionally biased region" description="Polar residues" evidence="3">
    <location>
        <begin position="782"/>
        <end position="799"/>
    </location>
</feature>
<dbReference type="PANTHER" id="PTHR10039:SF14">
    <property type="entry name" value="NACHT DOMAIN-CONTAINING PROTEIN"/>
    <property type="match status" value="1"/>
</dbReference>
<keyword evidence="2" id="KW-0862">Zinc</keyword>
<dbReference type="InterPro" id="IPR013087">
    <property type="entry name" value="Znf_C2H2_type"/>
</dbReference>
<keyword evidence="2" id="KW-0863">Zinc-finger</keyword>
<proteinExistence type="predicted"/>
<dbReference type="SMART" id="SM00355">
    <property type="entry name" value="ZnF_C2H2"/>
    <property type="match status" value="3"/>
</dbReference>
<evidence type="ECO:0000256" key="2">
    <source>
        <dbReference type="PROSITE-ProRule" id="PRU00042"/>
    </source>
</evidence>
<evidence type="ECO:0000256" key="3">
    <source>
        <dbReference type="SAM" id="MobiDB-lite"/>
    </source>
</evidence>
<protein>
    <recommendedName>
        <fullName evidence="4">C2H2-type domain-containing protein</fullName>
    </recommendedName>
</protein>
<reference evidence="5" key="1">
    <citation type="submission" date="2021-12" db="EMBL/GenBank/DDBJ databases">
        <title>Curvularia clavata genome.</title>
        <authorList>
            <person name="Cao Y."/>
        </authorList>
    </citation>
    <scope>NUCLEOTIDE SEQUENCE</scope>
    <source>
        <strain evidence="5">Yc1106</strain>
    </source>
</reference>
<sequence>MAAQLTTFQRVLEEFKLSLSEEEKRQFTVTTLDDLHMAIETIQRKQQSDKRLRAMSKLELFLEGMKEYDKVVSVFLNTGPILAFVWALWKNFDTEFAAILRNLHAHMELIKSQASVAQFSEILRLRRHIEKELDQQSKDEVYKRRMVVYQWLAAANCRADQEAYAKVRQEFPGSGHWLLQERQFSSWFEPDLCSAHLLWMTGIPGAVEQIEEVGKLQDVQVAFFYCRYLDSARNTFLAVARGILSQLLFKDASLLSYLYEKLSTSGQVTLSLESTARELLEISLKAFEKLYIVIDGLDECEREQRQQIVSFFKDTWESVPSADKDSLRCMFISQDDDISRKDFAAMSSIKITESHTRKDITHFVAARSMIIKQKFDLTEDRKQWIQDQVTKSADGMFLFAHLMTSYLIDQDSRAELDKELLPENFPQGGTRLEAIYLLDKSLVSLESGEGTLALLCISYLCFEGFDVEDDSLNISGYIPSGYYGFVDYAYAYWARHLDAFLRVQESEDATKEISEAAEVFIDMYWTQPKTKTVPPKTFSARWQALSNNRNFDKLVVAGHLAQRQLLASTAHLPDAQALKLHDALLKVRERLEPAIRSAPSKGRLASIGFKTKQERDDHIKKHERSFFCSFSGCAMATIGCGTLKELHKHETMYHGTFEYDDDEAEYPELPSSYDCNDCDAKFTRNHNLQIHMRSRHAESGNKPAFVCAICSKSFTRKGALTRHETTAHKDAKKFICEGELNDGSHWGCGRVFKRGDMLSRHWKSAKGQKCLAQKQNEEDADNLSSSGSVQPSIASPTPT</sequence>
<keyword evidence="6" id="KW-1185">Reference proteome</keyword>
<feature type="domain" description="C2H2-type" evidence="4">
    <location>
        <begin position="673"/>
        <end position="703"/>
    </location>
</feature>
<dbReference type="InterPro" id="IPR056884">
    <property type="entry name" value="NPHP3-like_N"/>
</dbReference>
<dbReference type="Gene3D" id="3.30.160.60">
    <property type="entry name" value="Classic Zinc Finger"/>
    <property type="match status" value="2"/>
</dbReference>
<dbReference type="OrthoDB" id="21416at2759"/>
<dbReference type="PANTHER" id="PTHR10039">
    <property type="entry name" value="AMELOGENIN"/>
    <property type="match status" value="1"/>
</dbReference>
<feature type="region of interest" description="Disordered" evidence="3">
    <location>
        <begin position="769"/>
        <end position="799"/>
    </location>
</feature>
<keyword evidence="1" id="KW-0677">Repeat</keyword>
<dbReference type="Pfam" id="PF00096">
    <property type="entry name" value="zf-C2H2"/>
    <property type="match status" value="2"/>
</dbReference>
<organism evidence="5 6">
    <name type="scientific">Curvularia clavata</name>
    <dbReference type="NCBI Taxonomy" id="95742"/>
    <lineage>
        <taxon>Eukaryota</taxon>
        <taxon>Fungi</taxon>
        <taxon>Dikarya</taxon>
        <taxon>Ascomycota</taxon>
        <taxon>Pezizomycotina</taxon>
        <taxon>Dothideomycetes</taxon>
        <taxon>Pleosporomycetidae</taxon>
        <taxon>Pleosporales</taxon>
        <taxon>Pleosporineae</taxon>
        <taxon>Pleosporaceae</taxon>
        <taxon>Curvularia</taxon>
    </lineage>
</organism>
<gene>
    <name evidence="5" type="ORF">yc1106_08494</name>
</gene>
<name>A0A9Q9DWQ8_CURCL</name>
<dbReference type="GO" id="GO:0008270">
    <property type="term" value="F:zinc ion binding"/>
    <property type="evidence" value="ECO:0007669"/>
    <property type="project" value="UniProtKB-KW"/>
</dbReference>
<evidence type="ECO:0000313" key="5">
    <source>
        <dbReference type="EMBL" id="USP81220.1"/>
    </source>
</evidence>
<dbReference type="InterPro" id="IPR027417">
    <property type="entry name" value="P-loop_NTPase"/>
</dbReference>
<accession>A0A9Q9DWQ8</accession>
<dbReference type="SUPFAM" id="SSF57667">
    <property type="entry name" value="beta-beta-alpha zinc fingers"/>
    <property type="match status" value="1"/>
</dbReference>
<feature type="domain" description="C2H2-type" evidence="4">
    <location>
        <begin position="705"/>
        <end position="733"/>
    </location>
</feature>
<keyword evidence="2" id="KW-0479">Metal-binding</keyword>
<dbReference type="Pfam" id="PF24883">
    <property type="entry name" value="NPHP3_N"/>
    <property type="match status" value="1"/>
</dbReference>
<evidence type="ECO:0000256" key="1">
    <source>
        <dbReference type="ARBA" id="ARBA00022737"/>
    </source>
</evidence>
<evidence type="ECO:0000259" key="4">
    <source>
        <dbReference type="PROSITE" id="PS50157"/>
    </source>
</evidence>
<dbReference type="PROSITE" id="PS00028">
    <property type="entry name" value="ZINC_FINGER_C2H2_1"/>
    <property type="match status" value="2"/>
</dbReference>
<dbReference type="InterPro" id="IPR036236">
    <property type="entry name" value="Znf_C2H2_sf"/>
</dbReference>
<dbReference type="Proteomes" id="UP001056012">
    <property type="component" value="Chromosome 6"/>
</dbReference>
<dbReference type="PROSITE" id="PS50157">
    <property type="entry name" value="ZINC_FINGER_C2H2_2"/>
    <property type="match status" value="2"/>
</dbReference>
<dbReference type="VEuPathDB" id="FungiDB:yc1106_08494"/>
<dbReference type="EMBL" id="CP089279">
    <property type="protein sequence ID" value="USP81220.1"/>
    <property type="molecule type" value="Genomic_DNA"/>
</dbReference>
<dbReference type="Gene3D" id="3.40.50.300">
    <property type="entry name" value="P-loop containing nucleotide triphosphate hydrolases"/>
    <property type="match status" value="1"/>
</dbReference>
<evidence type="ECO:0000313" key="6">
    <source>
        <dbReference type="Proteomes" id="UP001056012"/>
    </source>
</evidence>